<protein>
    <recommendedName>
        <fullName evidence="3">RING-type domain-containing protein</fullName>
    </recommendedName>
</protein>
<dbReference type="InterPro" id="IPR001841">
    <property type="entry name" value="Znf_RING"/>
</dbReference>
<keyword evidence="1" id="KW-0863">Zinc-finger</keyword>
<dbReference type="AlphaFoldDB" id="A0AB34J678"/>
<feature type="domain" description="RING-type" evidence="3">
    <location>
        <begin position="9"/>
        <end position="62"/>
    </location>
</feature>
<keyword evidence="1" id="KW-0862">Zinc</keyword>
<sequence length="358" mass="39888">MAEVETVRCVICLEDVRNDATSRCPHHEAHRLCDGCFIEYVDTLPDWQLLSGTQGVPCPLHRSHHCGHFDTATLAAVYVRAREARCLSRLLERALPQAARRGEGEEGERRLAELEQQLHVAISLRCPSCDHVVDPSPDGCRAIECPHCGSYFCWVCFSLEMTNGRLHAHIVSAHGDLYLPQRLVDAAHREWRRRVVRRFMLERVELNLRQALLDRVMPVLTAAELNDPELPRVAALDPSVRLAADEAAVRAARAEDEAWLGALAGGVSVALVVLLGLGVASLGEATGRGWAGRLPEYMRERLRQASQRIHLLTSELQLARLERVNAEHAAQHNQRLLVCTSATAVIFGVAHLLLRARR</sequence>
<dbReference type="GO" id="GO:0008270">
    <property type="term" value="F:zinc ion binding"/>
    <property type="evidence" value="ECO:0007669"/>
    <property type="project" value="UniProtKB-KW"/>
</dbReference>
<evidence type="ECO:0000259" key="3">
    <source>
        <dbReference type="PROSITE" id="PS50089"/>
    </source>
</evidence>
<feature type="transmembrane region" description="Helical" evidence="2">
    <location>
        <begin position="258"/>
        <end position="280"/>
    </location>
</feature>
<gene>
    <name evidence="4" type="ORF">AB1Y20_005328</name>
</gene>
<evidence type="ECO:0000256" key="1">
    <source>
        <dbReference type="PROSITE-ProRule" id="PRU00175"/>
    </source>
</evidence>
<keyword evidence="5" id="KW-1185">Reference proteome</keyword>
<proteinExistence type="predicted"/>
<organism evidence="4 5">
    <name type="scientific">Prymnesium parvum</name>
    <name type="common">Toxic golden alga</name>
    <dbReference type="NCBI Taxonomy" id="97485"/>
    <lineage>
        <taxon>Eukaryota</taxon>
        <taxon>Haptista</taxon>
        <taxon>Haptophyta</taxon>
        <taxon>Prymnesiophyceae</taxon>
        <taxon>Prymnesiales</taxon>
        <taxon>Prymnesiaceae</taxon>
        <taxon>Prymnesium</taxon>
    </lineage>
</organism>
<keyword evidence="2" id="KW-0472">Membrane</keyword>
<accession>A0AB34J678</accession>
<name>A0AB34J678_PRYPA</name>
<evidence type="ECO:0000313" key="4">
    <source>
        <dbReference type="EMBL" id="KAL1512054.1"/>
    </source>
</evidence>
<feature type="transmembrane region" description="Helical" evidence="2">
    <location>
        <begin position="335"/>
        <end position="354"/>
    </location>
</feature>
<evidence type="ECO:0000313" key="5">
    <source>
        <dbReference type="Proteomes" id="UP001515480"/>
    </source>
</evidence>
<keyword evidence="1" id="KW-0479">Metal-binding</keyword>
<dbReference type="EMBL" id="JBGBPQ010000013">
    <property type="protein sequence ID" value="KAL1512054.1"/>
    <property type="molecule type" value="Genomic_DNA"/>
</dbReference>
<dbReference type="SUPFAM" id="SSF57850">
    <property type="entry name" value="RING/U-box"/>
    <property type="match status" value="2"/>
</dbReference>
<keyword evidence="2" id="KW-1133">Transmembrane helix</keyword>
<comment type="caution">
    <text evidence="4">The sequence shown here is derived from an EMBL/GenBank/DDBJ whole genome shotgun (WGS) entry which is preliminary data.</text>
</comment>
<dbReference type="Proteomes" id="UP001515480">
    <property type="component" value="Unassembled WGS sequence"/>
</dbReference>
<reference evidence="4 5" key="1">
    <citation type="journal article" date="2024" name="Science">
        <title>Giant polyketide synthase enzymes in the biosynthesis of giant marine polyether toxins.</title>
        <authorList>
            <person name="Fallon T.R."/>
            <person name="Shende V.V."/>
            <person name="Wierzbicki I.H."/>
            <person name="Pendleton A.L."/>
            <person name="Watervoot N.F."/>
            <person name="Auber R.P."/>
            <person name="Gonzalez D.J."/>
            <person name="Wisecaver J.H."/>
            <person name="Moore B.S."/>
        </authorList>
    </citation>
    <scope>NUCLEOTIDE SEQUENCE [LARGE SCALE GENOMIC DNA]</scope>
    <source>
        <strain evidence="4 5">12B1</strain>
    </source>
</reference>
<dbReference type="Gene3D" id="1.20.120.1750">
    <property type="match status" value="1"/>
</dbReference>
<evidence type="ECO:0000256" key="2">
    <source>
        <dbReference type="SAM" id="Phobius"/>
    </source>
</evidence>
<dbReference type="PROSITE" id="PS50089">
    <property type="entry name" value="ZF_RING_2"/>
    <property type="match status" value="1"/>
</dbReference>
<keyword evidence="2" id="KW-0812">Transmembrane</keyword>